<dbReference type="PANTHER" id="PTHR42809">
    <property type="entry name" value="FLAVODOXIN 2"/>
    <property type="match status" value="1"/>
</dbReference>
<keyword evidence="4 8" id="KW-0285">Flavoprotein</keyword>
<dbReference type="PRINTS" id="PR00369">
    <property type="entry name" value="FLAVODOXIN"/>
</dbReference>
<name>A0A0Q4AWU7_9BACT</name>
<evidence type="ECO:0000259" key="9">
    <source>
        <dbReference type="PROSITE" id="PS50902"/>
    </source>
</evidence>
<comment type="cofactor">
    <cofactor evidence="1 8">
        <name>FMN</name>
        <dbReference type="ChEBI" id="CHEBI:58210"/>
    </cofactor>
</comment>
<dbReference type="AlphaFoldDB" id="A0A0Q4AWU7"/>
<keyword evidence="3 8" id="KW-0813">Transport</keyword>
<keyword evidence="5 8" id="KW-0288">FMN</keyword>
<evidence type="ECO:0000313" key="10">
    <source>
        <dbReference type="EMBL" id="KQM08334.1"/>
    </source>
</evidence>
<evidence type="ECO:0000256" key="4">
    <source>
        <dbReference type="ARBA" id="ARBA00022630"/>
    </source>
</evidence>
<evidence type="ECO:0000256" key="2">
    <source>
        <dbReference type="ARBA" id="ARBA00005267"/>
    </source>
</evidence>
<protein>
    <recommendedName>
        <fullName evidence="8">Flavodoxin</fullName>
    </recommendedName>
</protein>
<dbReference type="InterPro" id="IPR001094">
    <property type="entry name" value="Flavdoxin-like"/>
</dbReference>
<comment type="similarity">
    <text evidence="2 8">Belongs to the flavodoxin family.</text>
</comment>
<dbReference type="PANTHER" id="PTHR42809:SF1">
    <property type="entry name" value="FLAVODOXIN 1"/>
    <property type="match status" value="1"/>
</dbReference>
<dbReference type="Proteomes" id="UP000054172">
    <property type="component" value="Unassembled WGS sequence"/>
</dbReference>
<dbReference type="EMBL" id="LIIK01000044">
    <property type="protein sequence ID" value="KQM08334.1"/>
    <property type="molecule type" value="Genomic_DNA"/>
</dbReference>
<keyword evidence="11" id="KW-1185">Reference proteome</keyword>
<dbReference type="PROSITE" id="PS00201">
    <property type="entry name" value="FLAVODOXIN"/>
    <property type="match status" value="1"/>
</dbReference>
<dbReference type="InterPro" id="IPR029039">
    <property type="entry name" value="Flavoprotein-like_sf"/>
</dbReference>
<dbReference type="InterPro" id="IPR001226">
    <property type="entry name" value="Flavodoxin_CS"/>
</dbReference>
<dbReference type="STRING" id="1702214.AL399_07845"/>
<dbReference type="PROSITE" id="PS50902">
    <property type="entry name" value="FLAVODOXIN_LIKE"/>
    <property type="match status" value="1"/>
</dbReference>
<comment type="caution">
    <text evidence="10">The sequence shown here is derived from an EMBL/GenBank/DDBJ whole genome shotgun (WGS) entry which is preliminary data.</text>
</comment>
<dbReference type="InterPro" id="IPR008254">
    <property type="entry name" value="Flavodoxin/NO_synth"/>
</dbReference>
<keyword evidence="7" id="KW-0535">Nitrogen fixation</keyword>
<evidence type="ECO:0000256" key="7">
    <source>
        <dbReference type="ARBA" id="ARBA00023231"/>
    </source>
</evidence>
<comment type="function">
    <text evidence="8">Low-potential electron donor to a number of redox enzymes.</text>
</comment>
<sequence>MEKVGIFFGSSTGNTESAAEAIKGLLGNAELFNVADTKAAKMAEFTNLIIGTSTWGVGDLQDDMEGFVSDMASVDLKGKKVALFGLGDQSSYGDTYCDGMGKVYQALQGKGCDVIGFMPTAGYEFDASVAVDGGEFVGLALDADNQGEKTDERIKTWVAKIQKEFK</sequence>
<evidence type="ECO:0000256" key="3">
    <source>
        <dbReference type="ARBA" id="ARBA00022448"/>
    </source>
</evidence>
<dbReference type="InterPro" id="IPR050619">
    <property type="entry name" value="Flavodoxin"/>
</dbReference>
<dbReference type="NCBIfam" id="NF006739">
    <property type="entry name" value="PRK09267.1-5"/>
    <property type="match status" value="1"/>
</dbReference>
<dbReference type="InterPro" id="IPR010086">
    <property type="entry name" value="Flavodoxin_lc"/>
</dbReference>
<evidence type="ECO:0000256" key="5">
    <source>
        <dbReference type="ARBA" id="ARBA00022643"/>
    </source>
</evidence>
<evidence type="ECO:0000313" key="11">
    <source>
        <dbReference type="Proteomes" id="UP000054172"/>
    </source>
</evidence>
<dbReference type="PIRSF" id="PIRSF038996">
    <property type="entry name" value="FldA"/>
    <property type="match status" value="1"/>
</dbReference>
<dbReference type="PATRIC" id="fig|1702214.3.peg.1425"/>
<dbReference type="SUPFAM" id="SSF52218">
    <property type="entry name" value="Flavoproteins"/>
    <property type="match status" value="1"/>
</dbReference>
<dbReference type="NCBIfam" id="TIGR01752">
    <property type="entry name" value="flav_long"/>
    <property type="match status" value="1"/>
</dbReference>
<gene>
    <name evidence="10" type="ORF">AL399_07845</name>
</gene>
<proteinExistence type="inferred from homology"/>
<dbReference type="GO" id="GO:0009055">
    <property type="term" value="F:electron transfer activity"/>
    <property type="evidence" value="ECO:0007669"/>
    <property type="project" value="UniProtKB-UniRule"/>
</dbReference>
<keyword evidence="6 8" id="KW-0249">Electron transport</keyword>
<evidence type="ECO:0000256" key="6">
    <source>
        <dbReference type="ARBA" id="ARBA00022982"/>
    </source>
</evidence>
<dbReference type="NCBIfam" id="NF006738">
    <property type="entry name" value="PRK09267.1-4"/>
    <property type="match status" value="1"/>
</dbReference>
<dbReference type="GO" id="GO:0010181">
    <property type="term" value="F:FMN binding"/>
    <property type="evidence" value="ECO:0007669"/>
    <property type="project" value="UniProtKB-UniRule"/>
</dbReference>
<dbReference type="Gene3D" id="3.40.50.360">
    <property type="match status" value="1"/>
</dbReference>
<organism evidence="10 11">
    <name type="scientific">Candidatus [Bacteroides] periocalifornicus</name>
    <dbReference type="NCBI Taxonomy" id="1702214"/>
    <lineage>
        <taxon>Bacteria</taxon>
        <taxon>Pseudomonadati</taxon>
        <taxon>Bacteroidota</taxon>
    </lineage>
</organism>
<reference evidence="10" key="1">
    <citation type="submission" date="2015-08" db="EMBL/GenBank/DDBJ databases">
        <title>Candidatus Bacteriodes Periocalifornicus.</title>
        <authorList>
            <person name="McLean J.S."/>
            <person name="Kelley S."/>
        </authorList>
    </citation>
    <scope>NUCLEOTIDE SEQUENCE [LARGE SCALE GENOMIC DNA]</scope>
    <source>
        <strain evidence="10">12B</strain>
    </source>
</reference>
<feature type="domain" description="Flavodoxin-like" evidence="9">
    <location>
        <begin position="4"/>
        <end position="162"/>
    </location>
</feature>
<accession>A0A0Q4AWU7</accession>
<dbReference type="Pfam" id="PF00258">
    <property type="entry name" value="Flavodoxin_1"/>
    <property type="match status" value="1"/>
</dbReference>
<evidence type="ECO:0000256" key="1">
    <source>
        <dbReference type="ARBA" id="ARBA00001917"/>
    </source>
</evidence>
<evidence type="ECO:0000256" key="8">
    <source>
        <dbReference type="PIRNR" id="PIRNR038996"/>
    </source>
</evidence>